<evidence type="ECO:0000313" key="2">
    <source>
        <dbReference type="EMBL" id="GJE55320.1"/>
    </source>
</evidence>
<dbReference type="RefSeq" id="WP_238231664.1">
    <property type="nucleotide sequence ID" value="NZ_BPRA01000008.1"/>
</dbReference>
<organism evidence="2 3">
    <name type="scientific">Methylobacterium thuringiense</name>
    <dbReference type="NCBI Taxonomy" id="1003091"/>
    <lineage>
        <taxon>Bacteria</taxon>
        <taxon>Pseudomonadati</taxon>
        <taxon>Pseudomonadota</taxon>
        <taxon>Alphaproteobacteria</taxon>
        <taxon>Hyphomicrobiales</taxon>
        <taxon>Methylobacteriaceae</taxon>
        <taxon>Methylobacterium</taxon>
    </lineage>
</organism>
<accession>A0ABQ4TMQ9</accession>
<protein>
    <submittedName>
        <fullName evidence="2">Uncharacterized protein</fullName>
    </submittedName>
</protein>
<gene>
    <name evidence="2" type="ORF">EKPJFOCH_1810</name>
</gene>
<proteinExistence type="predicted"/>
<comment type="caution">
    <text evidence="2">The sequence shown here is derived from an EMBL/GenBank/DDBJ whole genome shotgun (WGS) entry which is preliminary data.</text>
</comment>
<evidence type="ECO:0000313" key="3">
    <source>
        <dbReference type="Proteomes" id="UP001055101"/>
    </source>
</evidence>
<feature type="region of interest" description="Disordered" evidence="1">
    <location>
        <begin position="1"/>
        <end position="25"/>
    </location>
</feature>
<reference evidence="2" key="2">
    <citation type="submission" date="2021-08" db="EMBL/GenBank/DDBJ databases">
        <authorList>
            <person name="Tani A."/>
            <person name="Ola A."/>
            <person name="Ogura Y."/>
            <person name="Katsura K."/>
            <person name="Hayashi T."/>
        </authorList>
    </citation>
    <scope>NUCLEOTIDE SEQUENCE</scope>
    <source>
        <strain evidence="2">DSM 23674</strain>
    </source>
</reference>
<reference evidence="2" key="1">
    <citation type="journal article" date="2021" name="Front. Microbiol.">
        <title>Comprehensive Comparative Genomics and Phenotyping of Methylobacterium Species.</title>
        <authorList>
            <person name="Alessa O."/>
            <person name="Ogura Y."/>
            <person name="Fujitani Y."/>
            <person name="Takami H."/>
            <person name="Hayashi T."/>
            <person name="Sahin N."/>
            <person name="Tani A."/>
        </authorList>
    </citation>
    <scope>NUCLEOTIDE SEQUENCE</scope>
    <source>
        <strain evidence="2">DSM 23674</strain>
    </source>
</reference>
<sequence length="178" mass="19077">MAGTETDTKPASTPPPVGTSGPAANAALLRNGEGAYRGPVTLADSLMVEAGWPAANFETTGPNPPYLHIGRKLWVTLTECEPCFSSARRDRGLFRSKVSIAAHLERYDELMVDPIAFEECFGPGEGTEATFPFGSWLTIRDVGFGGIALWGRRSGEVMLPLEPLAVASAVWLRRMAAP</sequence>
<evidence type="ECO:0000256" key="1">
    <source>
        <dbReference type="SAM" id="MobiDB-lite"/>
    </source>
</evidence>
<dbReference type="Proteomes" id="UP001055101">
    <property type="component" value="Unassembled WGS sequence"/>
</dbReference>
<dbReference type="EMBL" id="BPRA01000008">
    <property type="protein sequence ID" value="GJE55320.1"/>
    <property type="molecule type" value="Genomic_DNA"/>
</dbReference>
<name>A0ABQ4TMQ9_9HYPH</name>
<keyword evidence="3" id="KW-1185">Reference proteome</keyword>